<dbReference type="InterPro" id="IPR038209">
    <property type="entry name" value="CKK_dom_sf"/>
</dbReference>
<feature type="compositionally biased region" description="Low complexity" evidence="8">
    <location>
        <begin position="1471"/>
        <end position="1482"/>
    </location>
</feature>
<dbReference type="PROSITE" id="PS50021">
    <property type="entry name" value="CH"/>
    <property type="match status" value="1"/>
</dbReference>
<feature type="compositionally biased region" description="Low complexity" evidence="8">
    <location>
        <begin position="1508"/>
        <end position="1520"/>
    </location>
</feature>
<evidence type="ECO:0000259" key="9">
    <source>
        <dbReference type="PROSITE" id="PS50021"/>
    </source>
</evidence>
<feature type="compositionally biased region" description="Polar residues" evidence="8">
    <location>
        <begin position="679"/>
        <end position="697"/>
    </location>
</feature>
<feature type="region of interest" description="Disordered" evidence="8">
    <location>
        <begin position="664"/>
        <end position="698"/>
    </location>
</feature>
<keyword evidence="4 7" id="KW-0175">Coiled coil</keyword>
<dbReference type="PROSITE" id="PS51508">
    <property type="entry name" value="CKK"/>
    <property type="match status" value="1"/>
</dbReference>
<dbReference type="SUPFAM" id="SSF50346">
    <property type="entry name" value="PRC-barrel domain"/>
    <property type="match status" value="1"/>
</dbReference>
<feature type="region of interest" description="Disordered" evidence="8">
    <location>
        <begin position="480"/>
        <end position="509"/>
    </location>
</feature>
<comment type="subcellular location">
    <subcellularLocation>
        <location evidence="1">Cytoplasm</location>
        <location evidence="1">Cytoskeleton</location>
    </subcellularLocation>
</comment>
<comment type="domain">
    <text evidence="6">The CKK domain binds microtubules.</text>
</comment>
<dbReference type="SMART" id="SM01051">
    <property type="entry name" value="CAMSAP_CKK"/>
    <property type="match status" value="1"/>
</dbReference>
<gene>
    <name evidence="11" type="ORF">TKK_008264</name>
</gene>
<feature type="region of interest" description="Disordered" evidence="8">
    <location>
        <begin position="1437"/>
        <end position="1661"/>
    </location>
</feature>
<accession>A0ABD2WZU0</accession>
<dbReference type="Proteomes" id="UP001627154">
    <property type="component" value="Unassembled WGS sequence"/>
</dbReference>
<dbReference type="FunFam" id="3.10.20.360:FF:000002">
    <property type="entry name" value="Patronin, isoform M"/>
    <property type="match status" value="1"/>
</dbReference>
<evidence type="ECO:0000259" key="10">
    <source>
        <dbReference type="PROSITE" id="PS51508"/>
    </source>
</evidence>
<feature type="region of interest" description="Disordered" evidence="8">
    <location>
        <begin position="9"/>
        <end position="29"/>
    </location>
</feature>
<feature type="compositionally biased region" description="Polar residues" evidence="8">
    <location>
        <begin position="808"/>
        <end position="817"/>
    </location>
</feature>
<feature type="region of interest" description="Disordered" evidence="8">
    <location>
        <begin position="942"/>
        <end position="964"/>
    </location>
</feature>
<feature type="compositionally biased region" description="Polar residues" evidence="8">
    <location>
        <begin position="948"/>
        <end position="964"/>
    </location>
</feature>
<feature type="compositionally biased region" description="Low complexity" evidence="8">
    <location>
        <begin position="1645"/>
        <end position="1656"/>
    </location>
</feature>
<feature type="region of interest" description="Disordered" evidence="8">
    <location>
        <begin position="787"/>
        <end position="817"/>
    </location>
</feature>
<feature type="compositionally biased region" description="Low complexity" evidence="8">
    <location>
        <begin position="59"/>
        <end position="68"/>
    </location>
</feature>
<dbReference type="InterPro" id="IPR036872">
    <property type="entry name" value="CH_dom_sf"/>
</dbReference>
<feature type="compositionally biased region" description="Low complexity" evidence="8">
    <location>
        <begin position="787"/>
        <end position="807"/>
    </location>
</feature>
<protein>
    <recommendedName>
        <fullName evidence="13">Patronin</fullName>
    </recommendedName>
</protein>
<evidence type="ECO:0000256" key="8">
    <source>
        <dbReference type="SAM" id="MobiDB-lite"/>
    </source>
</evidence>
<feature type="region of interest" description="Disordered" evidence="8">
    <location>
        <begin position="1264"/>
        <end position="1315"/>
    </location>
</feature>
<dbReference type="InterPro" id="IPR011033">
    <property type="entry name" value="PRC_barrel-like_sf"/>
</dbReference>
<proteinExistence type="inferred from homology"/>
<feature type="compositionally biased region" description="Basic residues" evidence="8">
    <location>
        <begin position="1216"/>
        <end position="1227"/>
    </location>
</feature>
<dbReference type="PANTHER" id="PTHR21595:SF0">
    <property type="entry name" value="PATRONIN"/>
    <property type="match status" value="1"/>
</dbReference>
<evidence type="ECO:0000313" key="11">
    <source>
        <dbReference type="EMBL" id="KAL3398037.1"/>
    </source>
</evidence>
<dbReference type="SUPFAM" id="SSF47576">
    <property type="entry name" value="Calponin-homology domain, CH-domain"/>
    <property type="match status" value="1"/>
</dbReference>
<dbReference type="EMBL" id="JBJJXI010000060">
    <property type="protein sequence ID" value="KAL3398037.1"/>
    <property type="molecule type" value="Genomic_DNA"/>
</dbReference>
<evidence type="ECO:0000256" key="2">
    <source>
        <dbReference type="ARBA" id="ARBA00022490"/>
    </source>
</evidence>
<feature type="region of interest" description="Disordered" evidence="8">
    <location>
        <begin position="1147"/>
        <end position="1234"/>
    </location>
</feature>
<dbReference type="PANTHER" id="PTHR21595">
    <property type="entry name" value="PATRONIN"/>
    <property type="match status" value="1"/>
</dbReference>
<feature type="compositionally biased region" description="Basic and acidic residues" evidence="8">
    <location>
        <begin position="1267"/>
        <end position="1306"/>
    </location>
</feature>
<feature type="region of interest" description="Disordered" evidence="8">
    <location>
        <begin position="51"/>
        <end position="80"/>
    </location>
</feature>
<evidence type="ECO:0000256" key="5">
    <source>
        <dbReference type="ARBA" id="ARBA00023212"/>
    </source>
</evidence>
<feature type="compositionally biased region" description="Basic and acidic residues" evidence="8">
    <location>
        <begin position="69"/>
        <end position="80"/>
    </location>
</feature>
<dbReference type="InterPro" id="IPR001715">
    <property type="entry name" value="CH_dom"/>
</dbReference>
<dbReference type="Pfam" id="PF17095">
    <property type="entry name" value="CAMSAP_CC1"/>
    <property type="match status" value="1"/>
</dbReference>
<evidence type="ECO:0000256" key="6">
    <source>
        <dbReference type="PROSITE-ProRule" id="PRU00841"/>
    </source>
</evidence>
<organism evidence="11 12">
    <name type="scientific">Trichogramma kaykai</name>
    <dbReference type="NCBI Taxonomy" id="54128"/>
    <lineage>
        <taxon>Eukaryota</taxon>
        <taxon>Metazoa</taxon>
        <taxon>Ecdysozoa</taxon>
        <taxon>Arthropoda</taxon>
        <taxon>Hexapoda</taxon>
        <taxon>Insecta</taxon>
        <taxon>Pterygota</taxon>
        <taxon>Neoptera</taxon>
        <taxon>Endopterygota</taxon>
        <taxon>Hymenoptera</taxon>
        <taxon>Apocrita</taxon>
        <taxon>Proctotrupomorpha</taxon>
        <taxon>Chalcidoidea</taxon>
        <taxon>Trichogrammatidae</taxon>
        <taxon>Trichogramma</taxon>
    </lineage>
</organism>
<evidence type="ECO:0000256" key="4">
    <source>
        <dbReference type="ARBA" id="ARBA00023054"/>
    </source>
</evidence>
<feature type="domain" description="Calponin-homology (CH)" evidence="9">
    <location>
        <begin position="238"/>
        <end position="352"/>
    </location>
</feature>
<feature type="coiled-coil region" evidence="7">
    <location>
        <begin position="741"/>
        <end position="775"/>
    </location>
</feature>
<keyword evidence="3 6" id="KW-0493">Microtubule</keyword>
<evidence type="ECO:0000313" key="12">
    <source>
        <dbReference type="Proteomes" id="UP001627154"/>
    </source>
</evidence>
<keyword evidence="2" id="KW-0963">Cytoplasm</keyword>
<dbReference type="Pfam" id="PF08683">
    <property type="entry name" value="CAMSAP_CKK"/>
    <property type="match status" value="1"/>
</dbReference>
<evidence type="ECO:0000256" key="7">
    <source>
        <dbReference type="SAM" id="Coils"/>
    </source>
</evidence>
<feature type="domain" description="CKK" evidence="10">
    <location>
        <begin position="1659"/>
        <end position="1793"/>
    </location>
</feature>
<name>A0ABD2WZU0_9HYME</name>
<comment type="caution">
    <text evidence="11">The sequence shown here is derived from an EMBL/GenBank/DDBJ whole genome shotgun (WGS) entry which is preliminary data.</text>
</comment>
<keyword evidence="12" id="KW-1185">Reference proteome</keyword>
<comment type="similarity">
    <text evidence="6">Belongs to the CAMSAP1 family.</text>
</comment>
<dbReference type="InterPro" id="IPR014797">
    <property type="entry name" value="CKK_CAMSAP"/>
</dbReference>
<feature type="compositionally biased region" description="Low complexity" evidence="8">
    <location>
        <begin position="1620"/>
        <end position="1633"/>
    </location>
</feature>
<feature type="compositionally biased region" description="Basic and acidic residues" evidence="8">
    <location>
        <begin position="1352"/>
        <end position="1387"/>
    </location>
</feature>
<sequence length="1800" mass="202407">MWSTITRLFSNQPQEAHSSTEHQFNNLNNGVPVADTAVDVSVAMEHYTIDEKHRGYGGSSDQHSTSGDSSEHSSDSYDARQAKQRASVKWLLSKAYNNRVPEKLREPYYRDHEEQEHLKPQIVHALSNAELYCLALANIYSDPNYHNQNHTGILQALARKGVYVAEPNSTPLTETILIQNSPLKMSAHMAVIEGLMVLYAKEVVTGERVIAAIQRFDPQPQALEMPQDHERGLLLWIGHASQALVAKIQLEKSEKSKLLPELPAARDLQSLCDGVGLAAVVAFYCPGEINWMDIRVSKRPSVADALHNLSLVYSFCQRCLPYPIFHMQPEDVSYMRGSMKQNLVVFLAEMYNVLEIHPAKCVRYPGEDRAHLYLDACPRNIYGVAHKRSLPLAVTAIPDLRSNLSMSAPGFTGIRTMSHQQLFTKSMVQNTVKKSQSMQQTSETHVDERKTTSEEAFVAHRNKGVPTISTAYDDKTPVRAEAAGRPSNWDENRRSTYAGRRSRRNSISAEDSQLTIENFGGSQVRKNSVHEMLLKKIETIRDNIHNVGRNPDKVSAKALGRHLRILNAEPATPARSSIQDAYSSGVQHIIADNGHTCDETPPPPARLRRHVSLKNILHSTDNEAIGQVEGDSPAVVSRPPSGAKMASFANLSKSSEKGINLTYSDQQDTSKDDQSKQSLNVSSSMATDKKINQSNGNGFVEKKTTFTTLPNMTTWQQQSNQQNQQIERNNIDESNGNALMASQLNNIRLKLEEKKRHIENEKRKLEVHMSKTRQKVGKAAFLQAVTKSKIKSPSSSTSGGASPSDVSTPLSSDTDQQNAVDECILSSTASSLSSHLPFEKPQRPFSLKEISEDVRDVEHKWLDQDATPYVETRRTPDIENMDYDQYHQSITQMNSSLTEIQQDIQRLASQQNQIQQQHLLAQQHQQMQQQLQQLQSLSQQQQHLHQSYGASSQNPVSARLPESSQSQFYLHDQPQVPRRTWGQPQPLQLGNDLSAIAYNQSMDSRYISPQVYQQDPRMYQDTRAWGVPIPQQKGFVLHDSTQDQRYLNGGEHSLSNNQHHVSSYSTAQNLFNQTPTSSASPQHRNAVHRISQLMNDSAEVKRQSVHHISMQCENNSEKRLNSMHQQEVEPSNVSYLVNEEDFNQGMRNLNITSGSRTYRIPSPTRPSISRNSFQPHSSLREKTPSPSGNASEVVPLESSDASGKGFYISFDDVPKKPKPSLRTKKLSPKKERSVSSYIDENDFIARYDPPPASTAIDRQRQQIAAQKEIEKEKQKQAAEEREQQFQKQKELKDREAAKEQQKERQRNLASEKGANSVGLLIGNQLAHPDPNSIDEMERKKEKIMLMSLQRRQQQEELKARKEAEAQRRRDEEKLKEEERARKKEEEKARRASILEQYKLKKAIEEAERELKHSVLLLKGKVIDKELLNALKPAKLRNKATPIRPRPKTIHVDAGADLDSGVLTPSRGKKGSSSNLSTASLTSPTMRRDYYRGSQDSLTTAHLEERRSSSLYRGSSLRVSSIDSPDDGRGPSPSRSNLLGRRGSYKTSRGESSLTSSTLTLANSQDSHQQVRGRPKYPSYQNFKGRKSNSMMNLCDTDSGLGRATPPRRAASPGMGSMRHLPSPSGPGSLPPGLMTKRRVFDDGSSDISSTASSMMDYNGPRLYKQPATKSNRGIMLNAVEYCVFPGTVNRDAKRRVLDEISRSESKHFLILFRDAGCQFRALYSYCPDRDEINKLYGTGPKQVIDNMFDKFFKYNSGGKCFSQVHTKHLTVTIDAFTIHNSLWQGKKVNLPNKKDMALVI</sequence>
<evidence type="ECO:0000256" key="3">
    <source>
        <dbReference type="ARBA" id="ARBA00022701"/>
    </source>
</evidence>
<dbReference type="InterPro" id="IPR032940">
    <property type="entry name" value="CAMSAP"/>
</dbReference>
<dbReference type="InterPro" id="IPR058042">
    <property type="entry name" value="CAMSAP_N"/>
</dbReference>
<feature type="region of interest" description="Disordered" evidence="8">
    <location>
        <begin position="1350"/>
        <end position="1387"/>
    </location>
</feature>
<reference evidence="11 12" key="1">
    <citation type="journal article" date="2024" name="bioRxiv">
        <title>A reference genome for Trichogramma kaykai: A tiny desert-dwelling parasitoid wasp with competing sex-ratio distorters.</title>
        <authorList>
            <person name="Culotta J."/>
            <person name="Lindsey A.R."/>
        </authorList>
    </citation>
    <scope>NUCLEOTIDE SEQUENCE [LARGE SCALE GENOMIC DNA]</scope>
    <source>
        <strain evidence="11 12">KSX58</strain>
    </source>
</reference>
<dbReference type="Pfam" id="PF25532">
    <property type="entry name" value="CH_CAMSAP2_N"/>
    <property type="match status" value="1"/>
</dbReference>
<feature type="compositionally biased region" description="Low complexity" evidence="8">
    <location>
        <begin position="1551"/>
        <end position="1560"/>
    </location>
</feature>
<dbReference type="Pfam" id="PF11971">
    <property type="entry name" value="CAMSAP_CH"/>
    <property type="match status" value="1"/>
</dbReference>
<dbReference type="InterPro" id="IPR031372">
    <property type="entry name" value="CAMSAP_CC1"/>
</dbReference>
<evidence type="ECO:0000256" key="1">
    <source>
        <dbReference type="ARBA" id="ARBA00004245"/>
    </source>
</evidence>
<evidence type="ECO:0008006" key="13">
    <source>
        <dbReference type="Google" id="ProtNLM"/>
    </source>
</evidence>
<feature type="compositionally biased region" description="Polar residues" evidence="8">
    <location>
        <begin position="1147"/>
        <end position="1156"/>
    </location>
</feature>
<dbReference type="InterPro" id="IPR022613">
    <property type="entry name" value="CH_CAMSAP_2"/>
</dbReference>
<dbReference type="GO" id="GO:0005874">
    <property type="term" value="C:microtubule"/>
    <property type="evidence" value="ECO:0007669"/>
    <property type="project" value="UniProtKB-UniRule"/>
</dbReference>
<feature type="compositionally biased region" description="Polar residues" evidence="8">
    <location>
        <begin position="1165"/>
        <end position="1177"/>
    </location>
</feature>
<dbReference type="Gene3D" id="3.10.20.360">
    <property type="entry name" value="CKK domain"/>
    <property type="match status" value="1"/>
</dbReference>
<keyword evidence="5" id="KW-0206">Cytoskeleton</keyword>